<keyword evidence="7" id="KW-1185">Reference proteome</keyword>
<dbReference type="Pfam" id="PF00179">
    <property type="entry name" value="UQ_con"/>
    <property type="match status" value="1"/>
</dbReference>
<dbReference type="InterPro" id="IPR023313">
    <property type="entry name" value="UBQ-conjugating_AS"/>
</dbReference>
<dbReference type="Proteomes" id="UP001054837">
    <property type="component" value="Unassembled WGS sequence"/>
</dbReference>
<comment type="caution">
    <text evidence="6">The sequence shown here is derived from an EMBL/GenBank/DDBJ whole genome shotgun (WGS) entry which is preliminary data.</text>
</comment>
<evidence type="ECO:0000313" key="7">
    <source>
        <dbReference type="Proteomes" id="UP001054837"/>
    </source>
</evidence>
<dbReference type="PANTHER" id="PTHR24067">
    <property type="entry name" value="UBIQUITIN-CONJUGATING ENZYME E2"/>
    <property type="match status" value="1"/>
</dbReference>
<dbReference type="SUPFAM" id="SSF54495">
    <property type="entry name" value="UBC-like"/>
    <property type="match status" value="1"/>
</dbReference>
<evidence type="ECO:0000256" key="4">
    <source>
        <dbReference type="RuleBase" id="RU362109"/>
    </source>
</evidence>
<dbReference type="InterPro" id="IPR050113">
    <property type="entry name" value="Ub_conjugating_enzyme"/>
</dbReference>
<dbReference type="GO" id="GO:0016740">
    <property type="term" value="F:transferase activity"/>
    <property type="evidence" value="ECO:0007669"/>
    <property type="project" value="UniProtKB-KW"/>
</dbReference>
<keyword evidence="4" id="KW-0067">ATP-binding</keyword>
<dbReference type="EMBL" id="BPLQ01001519">
    <property type="protein sequence ID" value="GIX82463.1"/>
    <property type="molecule type" value="Genomic_DNA"/>
</dbReference>
<protein>
    <submittedName>
        <fullName evidence="6">Ubiquitin-conjugating enzyme E2 T</fullName>
    </submittedName>
</protein>
<evidence type="ECO:0000313" key="6">
    <source>
        <dbReference type="EMBL" id="GIX82463.1"/>
    </source>
</evidence>
<keyword evidence="2 4" id="KW-0833">Ubl conjugation pathway</keyword>
<dbReference type="AlphaFoldDB" id="A0AAV4ND96"/>
<sequence>MQNSQTLITNNLKMQCVERLNEELEKFRKEPLGGISLWSTKNIHYLKASIEGPESTAYEKGLFFIDILIPENYPFEPPNMCVLTPIYHPNVDSCGRVCIKLLNKDSWTPEYDISTMLSHFQYLLSCPQFNDLVMQRTSFRFVAEEFLKNRTLFLNKAQKYTMEYATPLKNVTIFNTVIKMDRPVQMQFKHIAEDFDIPNTKRMKVSRLLS</sequence>
<keyword evidence="1" id="KW-0808">Transferase</keyword>
<evidence type="ECO:0000256" key="3">
    <source>
        <dbReference type="PROSITE-ProRule" id="PRU10133"/>
    </source>
</evidence>
<accession>A0AAV4ND96</accession>
<feature type="active site" description="Glycyl thioester intermediate" evidence="3">
    <location>
        <position position="98"/>
    </location>
</feature>
<evidence type="ECO:0000259" key="5">
    <source>
        <dbReference type="PROSITE" id="PS50127"/>
    </source>
</evidence>
<dbReference type="GO" id="GO:0005524">
    <property type="term" value="F:ATP binding"/>
    <property type="evidence" value="ECO:0007669"/>
    <property type="project" value="UniProtKB-UniRule"/>
</dbReference>
<name>A0AAV4ND96_9ARAC</name>
<comment type="similarity">
    <text evidence="4">Belongs to the ubiquitin-conjugating enzyme family.</text>
</comment>
<evidence type="ECO:0000256" key="1">
    <source>
        <dbReference type="ARBA" id="ARBA00022679"/>
    </source>
</evidence>
<feature type="domain" description="UBC core" evidence="5">
    <location>
        <begin position="15"/>
        <end position="166"/>
    </location>
</feature>
<dbReference type="Gene3D" id="3.10.110.10">
    <property type="entry name" value="Ubiquitin Conjugating Enzyme"/>
    <property type="match status" value="1"/>
</dbReference>
<organism evidence="6 7">
    <name type="scientific">Caerostris darwini</name>
    <dbReference type="NCBI Taxonomy" id="1538125"/>
    <lineage>
        <taxon>Eukaryota</taxon>
        <taxon>Metazoa</taxon>
        <taxon>Ecdysozoa</taxon>
        <taxon>Arthropoda</taxon>
        <taxon>Chelicerata</taxon>
        <taxon>Arachnida</taxon>
        <taxon>Araneae</taxon>
        <taxon>Araneomorphae</taxon>
        <taxon>Entelegynae</taxon>
        <taxon>Araneoidea</taxon>
        <taxon>Araneidae</taxon>
        <taxon>Caerostris</taxon>
    </lineage>
</organism>
<dbReference type="InterPro" id="IPR000608">
    <property type="entry name" value="UBC"/>
</dbReference>
<dbReference type="PROSITE" id="PS00183">
    <property type="entry name" value="UBC_1"/>
    <property type="match status" value="1"/>
</dbReference>
<dbReference type="SMART" id="SM00212">
    <property type="entry name" value="UBCc"/>
    <property type="match status" value="1"/>
</dbReference>
<evidence type="ECO:0000256" key="2">
    <source>
        <dbReference type="ARBA" id="ARBA00022786"/>
    </source>
</evidence>
<keyword evidence="4" id="KW-0547">Nucleotide-binding</keyword>
<gene>
    <name evidence="6" type="primary">ube2t</name>
    <name evidence="6" type="ORF">CDAR_122111</name>
</gene>
<dbReference type="PROSITE" id="PS50127">
    <property type="entry name" value="UBC_2"/>
    <property type="match status" value="1"/>
</dbReference>
<dbReference type="InterPro" id="IPR016135">
    <property type="entry name" value="UBQ-conjugating_enzyme/RWD"/>
</dbReference>
<proteinExistence type="inferred from homology"/>
<reference evidence="6 7" key="1">
    <citation type="submission" date="2021-06" db="EMBL/GenBank/DDBJ databases">
        <title>Caerostris darwini draft genome.</title>
        <authorList>
            <person name="Kono N."/>
            <person name="Arakawa K."/>
        </authorList>
    </citation>
    <scope>NUCLEOTIDE SEQUENCE [LARGE SCALE GENOMIC DNA]</scope>
</reference>